<dbReference type="HOGENOM" id="CLU_024415_0_0_1"/>
<sequence>MKICLERKVLSFHLNLKNRLGITFIRSQSKSACNEAVHKFLTAYPIGHIFRAKNGKQKLIELHNMLQNIDNVNELTTTKRFMGRKFGNLYSVLLFKLTQISDKPNFVRMLMILRYGENQRQAFQNCLFDIVSDKSLTNDLKITELYQVISIQNQLFPLVSKNSPVVLPTAIHKWFLTNLTKEQYPSHYLFLIENNVNLSSCVFIHELRSRLLNGNIENLRLVTFQRFLINGQKDVFMDKFIKLYDFEIIIQLFSLLLKKKDFRYVEYYFAALLKTLQIDSKFHKVKPSDGISISESKLIQFHDLMLYYISQQGTIPMFIRFFNTQIEFINNIKGLNENCKLKLLHKSLHMLLHMLNKHSKQDEILGIISMISKNKNFNSKDLQQKIFSRYIMQELINMVSTFEDPKLTCKYILSMHSIKPTLKILNNLGLWHGIFHNKPLILSDNQLTEEIESIKGLLPVNKRINLIPSIFELVELYKVLLKSNAKLLSKSDFRTFIFGLYSNFKSLQSSKIKDSILILNIILYHIRYSLKDNSLAVDILIDYFNQEKIPYMTHIYATKCPFSIVLYGNHLSQSKINIIEELIERHKYPLTFEICISMVFHYINLRQEEKAHAWYKQIITKGYELRHFGLIQLIKEKIWELPTNTTIKMLEEKQNSDDNGLEEIIPTDEWDNRSSSLIDVDLELKKLIEAFTSTVSVSESV</sequence>
<keyword evidence="2" id="KW-1185">Reference proteome</keyword>
<dbReference type="OMA" id="HINNCSE"/>
<dbReference type="AlphaFoldDB" id="I2GVK3"/>
<accession>I2GVK3</accession>
<dbReference type="FunCoup" id="I2GVK3">
    <property type="interactions" value="34"/>
</dbReference>
<dbReference type="RefSeq" id="XP_004177674.1">
    <property type="nucleotide sequence ID" value="XM_004177626.1"/>
</dbReference>
<protein>
    <recommendedName>
        <fullName evidence="3">Mitochondrial translation factor ATP22</fullName>
    </recommendedName>
</protein>
<dbReference type="KEGG" id="tbl:TBLA_0A03560"/>
<name>I2GVK3_HENB6</name>
<evidence type="ECO:0008006" key="3">
    <source>
        <dbReference type="Google" id="ProtNLM"/>
    </source>
</evidence>
<organism evidence="1 2">
    <name type="scientific">Henningerozyma blattae (strain ATCC 34711 / CBS 6284 / DSM 70876 / NBRC 10599 / NRRL Y-10934 / UCD 77-7)</name>
    <name type="common">Yeast</name>
    <name type="synonym">Tetrapisispora blattae</name>
    <dbReference type="NCBI Taxonomy" id="1071380"/>
    <lineage>
        <taxon>Eukaryota</taxon>
        <taxon>Fungi</taxon>
        <taxon>Dikarya</taxon>
        <taxon>Ascomycota</taxon>
        <taxon>Saccharomycotina</taxon>
        <taxon>Saccharomycetes</taxon>
        <taxon>Saccharomycetales</taxon>
        <taxon>Saccharomycetaceae</taxon>
        <taxon>Henningerozyma</taxon>
    </lineage>
</organism>
<evidence type="ECO:0000313" key="1">
    <source>
        <dbReference type="EMBL" id="CCH58155.1"/>
    </source>
</evidence>
<reference evidence="1 2" key="1">
    <citation type="journal article" date="2011" name="Proc. Natl. Acad. Sci. U.S.A.">
        <title>Evolutionary erosion of yeast sex chromosomes by mating-type switching accidents.</title>
        <authorList>
            <person name="Gordon J.L."/>
            <person name="Armisen D."/>
            <person name="Proux-Wera E."/>
            <person name="Oheigeartaigh S.S."/>
            <person name="Byrne K.P."/>
            <person name="Wolfe K.H."/>
        </authorList>
    </citation>
    <scope>NUCLEOTIDE SEQUENCE [LARGE SCALE GENOMIC DNA]</scope>
    <source>
        <strain evidence="2">ATCC 34711 / CBS 6284 / DSM 70876 / NBRC 10599 / NRRL Y-10934 / UCD 77-7</strain>
    </source>
</reference>
<proteinExistence type="predicted"/>
<dbReference type="OrthoDB" id="4064138at2759"/>
<dbReference type="GeneID" id="14492692"/>
<evidence type="ECO:0000313" key="2">
    <source>
        <dbReference type="Proteomes" id="UP000002866"/>
    </source>
</evidence>
<dbReference type="Proteomes" id="UP000002866">
    <property type="component" value="Chromosome 1"/>
</dbReference>
<dbReference type="EMBL" id="HE806316">
    <property type="protein sequence ID" value="CCH58155.1"/>
    <property type="molecule type" value="Genomic_DNA"/>
</dbReference>
<dbReference type="eggNOG" id="ENOG502QUX9">
    <property type="taxonomic scope" value="Eukaryota"/>
</dbReference>
<dbReference type="InParanoid" id="I2GVK3"/>
<gene>
    <name evidence="1" type="primary">TBLA0A03560</name>
    <name evidence="1" type="ORF">TBLA_0A03560</name>
</gene>